<comment type="catalytic activity">
    <reaction evidence="1">
        <text>ATP + protein L-histidine = ADP + protein N-phospho-L-histidine.</text>
        <dbReference type="EC" id="2.7.13.3"/>
    </reaction>
</comment>
<keyword evidence="9" id="KW-0175">Coiled coil</keyword>
<dbReference type="EC" id="2.7.13.3" evidence="2"/>
<evidence type="ECO:0000259" key="13">
    <source>
        <dbReference type="PROSITE" id="PS50113"/>
    </source>
</evidence>
<keyword evidence="15" id="KW-1185">Reference proteome</keyword>
<evidence type="ECO:0000256" key="3">
    <source>
        <dbReference type="ARBA" id="ARBA00022553"/>
    </source>
</evidence>
<keyword evidence="5" id="KW-0547">Nucleotide-binding</keyword>
<dbReference type="InterPro" id="IPR001638">
    <property type="entry name" value="Solute-binding_3/MltF_N"/>
</dbReference>
<dbReference type="InterPro" id="IPR036890">
    <property type="entry name" value="HATPase_C_sf"/>
</dbReference>
<evidence type="ECO:0000256" key="9">
    <source>
        <dbReference type="SAM" id="Coils"/>
    </source>
</evidence>
<dbReference type="GO" id="GO:0015276">
    <property type="term" value="F:ligand-gated monoatomic ion channel activity"/>
    <property type="evidence" value="ECO:0007669"/>
    <property type="project" value="InterPro"/>
</dbReference>
<dbReference type="InterPro" id="IPR004358">
    <property type="entry name" value="Sig_transdc_His_kin-like_C"/>
</dbReference>
<dbReference type="Gene3D" id="3.40.190.10">
    <property type="entry name" value="Periplasmic binding protein-like II"/>
    <property type="match status" value="2"/>
</dbReference>
<dbReference type="SUPFAM" id="SSF55874">
    <property type="entry name" value="ATPase domain of HSP90 chaperone/DNA topoisomerase II/histidine kinase"/>
    <property type="match status" value="1"/>
</dbReference>
<dbReference type="InterPro" id="IPR003661">
    <property type="entry name" value="HisK_dim/P_dom"/>
</dbReference>
<dbReference type="Gene3D" id="3.30.450.20">
    <property type="entry name" value="PAS domain"/>
    <property type="match status" value="1"/>
</dbReference>
<keyword evidence="10" id="KW-0472">Membrane</keyword>
<name>A0A6I4VYZ8_9BACL</name>
<dbReference type="PRINTS" id="PR00344">
    <property type="entry name" value="BCTRLSENSOR"/>
</dbReference>
<evidence type="ECO:0000256" key="1">
    <source>
        <dbReference type="ARBA" id="ARBA00000085"/>
    </source>
</evidence>
<evidence type="ECO:0000313" key="14">
    <source>
        <dbReference type="EMBL" id="MXQ53302.1"/>
    </source>
</evidence>
<dbReference type="GO" id="GO:0016020">
    <property type="term" value="C:membrane"/>
    <property type="evidence" value="ECO:0007669"/>
    <property type="project" value="InterPro"/>
</dbReference>
<dbReference type="InterPro" id="IPR003594">
    <property type="entry name" value="HATPase_dom"/>
</dbReference>
<evidence type="ECO:0000256" key="4">
    <source>
        <dbReference type="ARBA" id="ARBA00022679"/>
    </source>
</evidence>
<dbReference type="GO" id="GO:0000155">
    <property type="term" value="F:phosphorelay sensor kinase activity"/>
    <property type="evidence" value="ECO:0007669"/>
    <property type="project" value="InterPro"/>
</dbReference>
<dbReference type="InterPro" id="IPR001320">
    <property type="entry name" value="Iontro_rcpt_C"/>
</dbReference>
<evidence type="ECO:0000256" key="2">
    <source>
        <dbReference type="ARBA" id="ARBA00012438"/>
    </source>
</evidence>
<dbReference type="RefSeq" id="WP_160800656.1">
    <property type="nucleotide sequence ID" value="NZ_WUUL01000003.1"/>
</dbReference>
<dbReference type="Gene3D" id="3.30.565.10">
    <property type="entry name" value="Histidine kinase-like ATPase, C-terminal domain"/>
    <property type="match status" value="1"/>
</dbReference>
<gene>
    <name evidence="14" type="ORF">GSM42_06055</name>
</gene>
<dbReference type="SUPFAM" id="SSF47384">
    <property type="entry name" value="Homodimeric domain of signal transducing histidine kinase"/>
    <property type="match status" value="1"/>
</dbReference>
<keyword evidence="3" id="KW-0597">Phosphoprotein</keyword>
<comment type="caution">
    <text evidence="14">The sequence shown here is derived from an EMBL/GenBank/DDBJ whole genome shotgun (WGS) entry which is preliminary data.</text>
</comment>
<accession>A0A6I4VYZ8</accession>
<feature type="domain" description="PAC" evidence="13">
    <location>
        <begin position="379"/>
        <end position="436"/>
    </location>
</feature>
<reference evidence="14 15" key="1">
    <citation type="submission" date="2019-12" db="EMBL/GenBank/DDBJ databases">
        <title>Whole-genome analyses of novel actinobacteria.</title>
        <authorList>
            <person name="Sahin N."/>
            <person name="Saygin H."/>
        </authorList>
    </citation>
    <scope>NUCLEOTIDE SEQUENCE [LARGE SCALE GENOMIC DNA]</scope>
    <source>
        <strain evidence="14 15">KC615</strain>
    </source>
</reference>
<dbReference type="PANTHER" id="PTHR43065:SF10">
    <property type="entry name" value="PEROXIDE STRESS-ACTIVATED HISTIDINE KINASE MAK3"/>
    <property type="match status" value="1"/>
</dbReference>
<dbReference type="CDD" id="cd13704">
    <property type="entry name" value="PBP2_HisK"/>
    <property type="match status" value="1"/>
</dbReference>
<evidence type="ECO:0000313" key="15">
    <source>
        <dbReference type="Proteomes" id="UP000430692"/>
    </source>
</evidence>
<evidence type="ECO:0000256" key="10">
    <source>
        <dbReference type="SAM" id="Phobius"/>
    </source>
</evidence>
<proteinExistence type="predicted"/>
<dbReference type="Pfam" id="PF08448">
    <property type="entry name" value="PAS_4"/>
    <property type="match status" value="1"/>
</dbReference>
<feature type="coiled-coil region" evidence="9">
    <location>
        <begin position="283"/>
        <end position="321"/>
    </location>
</feature>
<dbReference type="Proteomes" id="UP000430692">
    <property type="component" value="Unassembled WGS sequence"/>
</dbReference>
<dbReference type="SMART" id="SM00388">
    <property type="entry name" value="HisKA"/>
    <property type="match status" value="1"/>
</dbReference>
<dbReference type="InterPro" id="IPR005467">
    <property type="entry name" value="His_kinase_dom"/>
</dbReference>
<dbReference type="InterPro" id="IPR013656">
    <property type="entry name" value="PAS_4"/>
</dbReference>
<dbReference type="EMBL" id="WUUL01000003">
    <property type="protein sequence ID" value="MXQ53302.1"/>
    <property type="molecule type" value="Genomic_DNA"/>
</dbReference>
<dbReference type="NCBIfam" id="TIGR00229">
    <property type="entry name" value="sensory_box"/>
    <property type="match status" value="1"/>
</dbReference>
<dbReference type="SUPFAM" id="SSF53850">
    <property type="entry name" value="Periplasmic binding protein-like II"/>
    <property type="match status" value="1"/>
</dbReference>
<feature type="chain" id="PRO_5026043673" description="histidine kinase" evidence="11">
    <location>
        <begin position="24"/>
        <end position="669"/>
    </location>
</feature>
<evidence type="ECO:0000256" key="5">
    <source>
        <dbReference type="ARBA" id="ARBA00022741"/>
    </source>
</evidence>
<feature type="transmembrane region" description="Helical" evidence="10">
    <location>
        <begin position="261"/>
        <end position="283"/>
    </location>
</feature>
<keyword evidence="10" id="KW-1133">Transmembrane helix</keyword>
<evidence type="ECO:0000256" key="11">
    <source>
        <dbReference type="SAM" id="SignalP"/>
    </source>
</evidence>
<dbReference type="Pfam" id="PF00497">
    <property type="entry name" value="SBP_bac_3"/>
    <property type="match status" value="1"/>
</dbReference>
<feature type="signal peptide" evidence="11">
    <location>
        <begin position="1"/>
        <end position="23"/>
    </location>
</feature>
<keyword evidence="4" id="KW-0808">Transferase</keyword>
<dbReference type="PANTHER" id="PTHR43065">
    <property type="entry name" value="SENSOR HISTIDINE KINASE"/>
    <property type="match status" value="1"/>
</dbReference>
<keyword evidence="11" id="KW-0732">Signal</keyword>
<sequence length="669" mass="76804">MGRRMVLLFLSFLIILVATPIYADSEGKKTIRIAGDRNFPPYEYMSKTGVYSGFNVDVMNAISIQTGIKFEFVPLPWNQAIQALHDGKVDAIQGMKYSATRDRVYDFSKSYFTSVQAIFVRKDNVWIRELQDLKNTQVAVQKGDIAQELVKVNQGIQLVEVNSQQEAITLLSTGKVDAFVGNQITGQYFAQLMDKQDNIKIVGEQLHPEAYGLAVLPKNKQLLSTINEGIDAIKKDGTYDKIQRKWFGKVILSWSTYFDKWLFWLELAIWVAGILFMGILWWNRQLKREVGKRTVEIEKINEQLQEKMFMLQENLSFQQQLLDSAYSCFVTLDQNGKIAMYNQKAQDILQVQPEWIGKFYKDSLVVSFIPEEQINQTFREAKVYLQQEVTWHRNGEKRIISYSLFPHKNQTGESVGVILNFSDITQRKELERQMAESSRLRALGQLMLGIAHEIRNPLTSILTYAQLLPKKMDNKEFCRLFSEQITDEITRLNDLVDDLLNYAHPRKSAPTSFPFSTLVSSILVLLKQQCSEKKLTVIEEIPEDCYVYADRQQLQQIFLNLIINAIQALPEQGQLIIRAEDLDSHIKIEVKDNGCGMEDQDLDHIFEPFYTKKNDGIGLGLSITYQLVKENHGAIQVTSQLDKGTTFTLLFPHTSTSKDVIPHVSSHDY</sequence>
<keyword evidence="8" id="KW-0902">Two-component regulatory system</keyword>
<dbReference type="Pfam" id="PF02518">
    <property type="entry name" value="HATPase_c"/>
    <property type="match status" value="1"/>
</dbReference>
<evidence type="ECO:0000256" key="8">
    <source>
        <dbReference type="ARBA" id="ARBA00023012"/>
    </source>
</evidence>
<evidence type="ECO:0000256" key="7">
    <source>
        <dbReference type="ARBA" id="ARBA00022840"/>
    </source>
</evidence>
<dbReference type="InterPro" id="IPR000700">
    <property type="entry name" value="PAS-assoc_C"/>
</dbReference>
<feature type="domain" description="Histidine kinase" evidence="12">
    <location>
        <begin position="449"/>
        <end position="655"/>
    </location>
</feature>
<dbReference type="CDD" id="cd00130">
    <property type="entry name" value="PAS"/>
    <property type="match status" value="1"/>
</dbReference>
<evidence type="ECO:0000256" key="6">
    <source>
        <dbReference type="ARBA" id="ARBA00022777"/>
    </source>
</evidence>
<evidence type="ECO:0000259" key="12">
    <source>
        <dbReference type="PROSITE" id="PS50109"/>
    </source>
</evidence>
<organism evidence="14 15">
    <name type="scientific">Shimazuella alba</name>
    <dbReference type="NCBI Taxonomy" id="2690964"/>
    <lineage>
        <taxon>Bacteria</taxon>
        <taxon>Bacillati</taxon>
        <taxon>Bacillota</taxon>
        <taxon>Bacilli</taxon>
        <taxon>Bacillales</taxon>
        <taxon>Thermoactinomycetaceae</taxon>
        <taxon>Shimazuella</taxon>
    </lineage>
</organism>
<dbReference type="CDD" id="cd00082">
    <property type="entry name" value="HisKA"/>
    <property type="match status" value="1"/>
</dbReference>
<dbReference type="SUPFAM" id="SSF55785">
    <property type="entry name" value="PYP-like sensor domain (PAS domain)"/>
    <property type="match status" value="1"/>
</dbReference>
<dbReference type="InterPro" id="IPR036097">
    <property type="entry name" value="HisK_dim/P_sf"/>
</dbReference>
<dbReference type="InterPro" id="IPR000014">
    <property type="entry name" value="PAS"/>
</dbReference>
<dbReference type="PROSITE" id="PS50109">
    <property type="entry name" value="HIS_KIN"/>
    <property type="match status" value="1"/>
</dbReference>
<dbReference type="SMART" id="SM00079">
    <property type="entry name" value="PBPe"/>
    <property type="match status" value="1"/>
</dbReference>
<dbReference type="InterPro" id="IPR035965">
    <property type="entry name" value="PAS-like_dom_sf"/>
</dbReference>
<dbReference type="PROSITE" id="PS50113">
    <property type="entry name" value="PAC"/>
    <property type="match status" value="1"/>
</dbReference>
<dbReference type="AlphaFoldDB" id="A0A6I4VYZ8"/>
<keyword evidence="6" id="KW-0418">Kinase</keyword>
<keyword evidence="10" id="KW-0812">Transmembrane</keyword>
<dbReference type="Gene3D" id="1.10.287.130">
    <property type="match status" value="1"/>
</dbReference>
<protein>
    <recommendedName>
        <fullName evidence="2">histidine kinase</fullName>
        <ecNumber evidence="2">2.7.13.3</ecNumber>
    </recommendedName>
</protein>
<dbReference type="Pfam" id="PF00512">
    <property type="entry name" value="HisKA"/>
    <property type="match status" value="1"/>
</dbReference>
<keyword evidence="7" id="KW-0067">ATP-binding</keyword>
<dbReference type="SMART" id="SM00062">
    <property type="entry name" value="PBPb"/>
    <property type="match status" value="1"/>
</dbReference>
<dbReference type="SMART" id="SM00387">
    <property type="entry name" value="HATPase_c"/>
    <property type="match status" value="1"/>
</dbReference>
<dbReference type="GO" id="GO:0005524">
    <property type="term" value="F:ATP binding"/>
    <property type="evidence" value="ECO:0007669"/>
    <property type="project" value="UniProtKB-KW"/>
</dbReference>